<evidence type="ECO:0000313" key="2">
    <source>
        <dbReference type="Proteomes" id="UP000027222"/>
    </source>
</evidence>
<evidence type="ECO:0000313" key="1">
    <source>
        <dbReference type="EMBL" id="KDR65218.1"/>
    </source>
</evidence>
<dbReference type="Proteomes" id="UP000027222">
    <property type="component" value="Unassembled WGS sequence"/>
</dbReference>
<name>A0A067SEM0_GALM3</name>
<protein>
    <submittedName>
        <fullName evidence="1">Uncharacterized protein</fullName>
    </submittedName>
</protein>
<dbReference type="HOGENOM" id="CLU_1001311_0_0_1"/>
<proteinExistence type="predicted"/>
<gene>
    <name evidence="1" type="ORF">GALMADRAFT_148871</name>
</gene>
<organism evidence="1 2">
    <name type="scientific">Galerina marginata (strain CBS 339.88)</name>
    <dbReference type="NCBI Taxonomy" id="685588"/>
    <lineage>
        <taxon>Eukaryota</taxon>
        <taxon>Fungi</taxon>
        <taxon>Dikarya</taxon>
        <taxon>Basidiomycota</taxon>
        <taxon>Agaricomycotina</taxon>
        <taxon>Agaricomycetes</taxon>
        <taxon>Agaricomycetidae</taxon>
        <taxon>Agaricales</taxon>
        <taxon>Agaricineae</taxon>
        <taxon>Strophariaceae</taxon>
        <taxon>Galerina</taxon>
    </lineage>
</organism>
<accession>A0A067SEM0</accession>
<keyword evidence="2" id="KW-1185">Reference proteome</keyword>
<dbReference type="AlphaFoldDB" id="A0A067SEM0"/>
<reference evidence="2" key="1">
    <citation type="journal article" date="2014" name="Proc. Natl. Acad. Sci. U.S.A.">
        <title>Extensive sampling of basidiomycete genomes demonstrates inadequacy of the white-rot/brown-rot paradigm for wood decay fungi.</title>
        <authorList>
            <person name="Riley R."/>
            <person name="Salamov A.A."/>
            <person name="Brown D.W."/>
            <person name="Nagy L.G."/>
            <person name="Floudas D."/>
            <person name="Held B.W."/>
            <person name="Levasseur A."/>
            <person name="Lombard V."/>
            <person name="Morin E."/>
            <person name="Otillar R."/>
            <person name="Lindquist E.A."/>
            <person name="Sun H."/>
            <person name="LaButti K.M."/>
            <person name="Schmutz J."/>
            <person name="Jabbour D."/>
            <person name="Luo H."/>
            <person name="Baker S.E."/>
            <person name="Pisabarro A.G."/>
            <person name="Walton J.D."/>
            <person name="Blanchette R.A."/>
            <person name="Henrissat B."/>
            <person name="Martin F."/>
            <person name="Cullen D."/>
            <person name="Hibbett D.S."/>
            <person name="Grigoriev I.V."/>
        </authorList>
    </citation>
    <scope>NUCLEOTIDE SEQUENCE [LARGE SCALE GENOMIC DNA]</scope>
    <source>
        <strain evidence="2">CBS 339.88</strain>
    </source>
</reference>
<sequence>MKTALVPDASRVKVDDSAHPADGVDVVMKDGTASSVEELHEPTRSPARELFRCKRLAHYPGEDLAMCRLLVVQLTAATSMKMRWKLTLERLNCLLHTASKLWVGTQNCWTWKKAREVAEAEGRRRLGEQQMRSRTPIPLANQSEQTLCLPPCTETSDWAEATIIGIQRPGSRREGREERSAALKAMPPYWDLPELVWNAYLGEALADELIKKHLSLETQREAIMEYFLQKVSTLRAMARSTFRDQGEGDNEYEERITSGELKRLTTRQFTLYDTRMET</sequence>
<dbReference type="EMBL" id="KL142474">
    <property type="protein sequence ID" value="KDR65218.1"/>
    <property type="molecule type" value="Genomic_DNA"/>
</dbReference>